<dbReference type="Gene3D" id="3.40.1360.10">
    <property type="match status" value="1"/>
</dbReference>
<sequence>MMVMWSKHTGSDDAGGDGVVAYMQDEYVWKAAPDGGRERLRRVPPPEVLKGDATLMRQAIRATPFSHRYSSAVLSFERDDIDVARFNAGDPELRRRVSELIQAFEDSAYAGIPEQHRPPMFWTTHTHTGRLELNFCAPRAILAADGRLRAINPHPPGNESRRLFDAFRDVWNCLHGWADPEDPARTRLTKVPDWAQKIAAEARRAGREPKKHLTEKIGEWAEAAFAAGMVTSRAGLIAQLQAEGIDVPRIGDDYITISSQGGSRIRLRGRLFSSAFTSPEAIAPVLPRGARLDLAECEARLALHRSRRAEFHRRRYGGPDWNEPEETALPNWGMDEGLGDGQEPDVCAIAETSRRQRYQVRLWLLIWGGTLPEDLLMALRWIDRNSRTIRLTDGAAVTDHGDRITSSRSTHLAAKLMIAEAAAKGWTSIHIAGSPEFQQLAIGEALRAGLTISNPELQHLVRRLTMTQEDANGADPNGAGIAPNRRSPSGGSDIARDAAERADRGFDQAIGRLGDGLRHLGKAARPGVTRIYQARQDELTRFKEEIDLCAVAATLGFAEDKAASSRNHRVMRHADDTKLIIGTSKAGHWAFSSNAGKSGTVIDLLKWRLGLDMSACREHLRPWIGEPANRPTVDLKLYTSKPKPTPAPADRMKAISEWEGANPSTRSVFLERSRGLSPQTLASDRFKGTFRVDERQNAVFAYRDGTGAIVGTERRNRPPAGSDRSFKVYTSGAAPGIWTSNGTAEDRRLVVIESPIDAMSHWQMLSAEEQAVTRYAAIRSGFREEDLETIIRAMPAGAGIVAACDPDSAGDAYTQKIMAAAERADRMFREERPEGGDWNYLLRRPTPMPAKRPHPTY</sequence>
<evidence type="ECO:0000313" key="4">
    <source>
        <dbReference type="EMBL" id="MBR9973785.1"/>
    </source>
</evidence>
<feature type="region of interest" description="Disordered" evidence="1">
    <location>
        <begin position="836"/>
        <end position="857"/>
    </location>
</feature>
<evidence type="ECO:0000313" key="5">
    <source>
        <dbReference type="Proteomes" id="UP000680714"/>
    </source>
</evidence>
<comment type="caution">
    <text evidence="4">The sequence shown here is derived from an EMBL/GenBank/DDBJ whole genome shotgun (WGS) entry which is preliminary data.</text>
</comment>
<dbReference type="RefSeq" id="WP_211551843.1">
    <property type="nucleotide sequence ID" value="NZ_JAGTUF010000032.1"/>
</dbReference>
<gene>
    <name evidence="4" type="ORF">KEC16_18825</name>
</gene>
<dbReference type="CDD" id="cd00188">
    <property type="entry name" value="TOPRIM"/>
    <property type="match status" value="1"/>
</dbReference>
<protein>
    <submittedName>
        <fullName evidence="4">Toprim domain-containing protein</fullName>
    </submittedName>
</protein>
<dbReference type="Proteomes" id="UP000680714">
    <property type="component" value="Unassembled WGS sequence"/>
</dbReference>
<dbReference type="Pfam" id="PF18821">
    <property type="entry name" value="LPD7"/>
    <property type="match status" value="1"/>
</dbReference>
<dbReference type="InterPro" id="IPR025054">
    <property type="entry name" value="DUF3991"/>
</dbReference>
<feature type="region of interest" description="Disordered" evidence="1">
    <location>
        <begin position="470"/>
        <end position="494"/>
    </location>
</feature>
<reference evidence="4 5" key="1">
    <citation type="submission" date="2021-04" db="EMBL/GenBank/DDBJ databases">
        <title>Magnetospirillum sulfuroxidans sp. nov., a facultative chemolithoautotrophic sulfur-oxidizing alphaproteobacterium isolated from freshwater sediment and proposals for Paramagetospirillum gen. nov., and Magnetospirillaceae fam. nov.</title>
        <authorList>
            <person name="Koziaeva V."/>
            <person name="Geelhoed J.S."/>
            <person name="Sorokin D.Y."/>
            <person name="Grouzdev D.S."/>
        </authorList>
    </citation>
    <scope>NUCLEOTIDE SEQUENCE [LARGE SCALE GENOMIC DNA]</scope>
    <source>
        <strain evidence="4 5">J10</strain>
    </source>
</reference>
<evidence type="ECO:0000256" key="1">
    <source>
        <dbReference type="SAM" id="MobiDB-lite"/>
    </source>
</evidence>
<dbReference type="InterPro" id="IPR040677">
    <property type="entry name" value="LPD7"/>
</dbReference>
<evidence type="ECO:0000259" key="3">
    <source>
        <dbReference type="Pfam" id="PF18821"/>
    </source>
</evidence>
<feature type="domain" description="Large polyvalent protein-associated" evidence="3">
    <location>
        <begin position="382"/>
        <end position="463"/>
    </location>
</feature>
<keyword evidence="5" id="KW-1185">Reference proteome</keyword>
<feature type="domain" description="DUF3991" evidence="2">
    <location>
        <begin position="669"/>
        <end position="742"/>
    </location>
</feature>
<dbReference type="EMBL" id="JAGTUF010000032">
    <property type="protein sequence ID" value="MBR9973785.1"/>
    <property type="molecule type" value="Genomic_DNA"/>
</dbReference>
<dbReference type="Pfam" id="PF13154">
    <property type="entry name" value="DUF3991"/>
    <property type="match status" value="1"/>
</dbReference>
<proteinExistence type="predicted"/>
<dbReference type="Pfam" id="PF13155">
    <property type="entry name" value="Toprim_2"/>
    <property type="match status" value="1"/>
</dbReference>
<organism evidence="4 5">
    <name type="scientific">Magnetospirillum sulfuroxidans</name>
    <dbReference type="NCBI Taxonomy" id="611300"/>
    <lineage>
        <taxon>Bacteria</taxon>
        <taxon>Pseudomonadati</taxon>
        <taxon>Pseudomonadota</taxon>
        <taxon>Alphaproteobacteria</taxon>
        <taxon>Rhodospirillales</taxon>
        <taxon>Rhodospirillaceae</taxon>
        <taxon>Magnetospirillum</taxon>
    </lineage>
</organism>
<evidence type="ECO:0000259" key="2">
    <source>
        <dbReference type="Pfam" id="PF13154"/>
    </source>
</evidence>
<name>A0ABS5IHC2_9PROT</name>
<accession>A0ABS5IHC2</accession>